<dbReference type="SUPFAM" id="SSF50494">
    <property type="entry name" value="Trypsin-like serine proteases"/>
    <property type="match status" value="1"/>
</dbReference>
<dbReference type="Proteomes" id="UP000067448">
    <property type="component" value="Unassembled WGS sequence"/>
</dbReference>
<dbReference type="AlphaFoldDB" id="A0A100JI23"/>
<evidence type="ECO:0000313" key="2">
    <source>
        <dbReference type="EMBL" id="GAQ59941.1"/>
    </source>
</evidence>
<proteinExistence type="predicted"/>
<evidence type="ECO:0000256" key="1">
    <source>
        <dbReference type="SAM" id="MobiDB-lite"/>
    </source>
</evidence>
<evidence type="ECO:0008006" key="4">
    <source>
        <dbReference type="Google" id="ProtNLM"/>
    </source>
</evidence>
<dbReference type="EMBL" id="BCMM01000001">
    <property type="protein sequence ID" value="GAQ59941.1"/>
    <property type="molecule type" value="Genomic_DNA"/>
</dbReference>
<evidence type="ECO:0000313" key="3">
    <source>
        <dbReference type="Proteomes" id="UP000067448"/>
    </source>
</evidence>
<dbReference type="InterPro" id="IPR009003">
    <property type="entry name" value="Peptidase_S1_PA"/>
</dbReference>
<protein>
    <recommendedName>
        <fullName evidence="4">Secreted protein</fullName>
    </recommendedName>
</protein>
<accession>A0A100JI23</accession>
<gene>
    <name evidence="2" type="ORF">SsS58_00279</name>
</gene>
<reference evidence="3" key="3">
    <citation type="submission" date="2016-02" db="EMBL/GenBank/DDBJ databases">
        <title>Draft genome of pathogenic Streptomyces sp. in Japan.</title>
        <authorList>
            <person name="Tomihama T."/>
            <person name="Ikenaga M."/>
            <person name="Sakai M."/>
            <person name="Okubo T."/>
            <person name="Ikeda S."/>
        </authorList>
    </citation>
    <scope>NUCLEOTIDE SEQUENCE [LARGE SCALE GENOMIC DNA]</scope>
    <source>
        <strain evidence="3">S58</strain>
    </source>
</reference>
<name>A0A100JI23_STRSC</name>
<dbReference type="Gene3D" id="2.40.10.10">
    <property type="entry name" value="Trypsin-like serine proteases"/>
    <property type="match status" value="1"/>
</dbReference>
<comment type="caution">
    <text evidence="2">The sequence shown here is derived from an EMBL/GenBank/DDBJ whole genome shotgun (WGS) entry which is preliminary data.</text>
</comment>
<reference evidence="2 3" key="2">
    <citation type="journal article" date="2016" name="Genome Announc.">
        <title>Draft Genome Sequences of Streptomyces scabiei S58, Streptomyces turgidiscabies T45, and Streptomyces acidiscabies a10, the Pathogens of Potato Common Scab, Isolated in Japan.</title>
        <authorList>
            <person name="Tomihama T."/>
            <person name="Nishi Y."/>
            <person name="Sakai M."/>
            <person name="Ikenaga M."/>
            <person name="Okubo T."/>
            <person name="Ikeda S."/>
        </authorList>
    </citation>
    <scope>NUCLEOTIDE SEQUENCE [LARGE SCALE GENOMIC DNA]</scope>
    <source>
        <strain evidence="2 3">S58</strain>
    </source>
</reference>
<organism evidence="2 3">
    <name type="scientific">Streptomyces scabiei</name>
    <dbReference type="NCBI Taxonomy" id="1930"/>
    <lineage>
        <taxon>Bacteria</taxon>
        <taxon>Bacillati</taxon>
        <taxon>Actinomycetota</taxon>
        <taxon>Actinomycetes</taxon>
        <taxon>Kitasatosporales</taxon>
        <taxon>Streptomycetaceae</taxon>
        <taxon>Streptomyces</taxon>
    </lineage>
</organism>
<feature type="region of interest" description="Disordered" evidence="1">
    <location>
        <begin position="130"/>
        <end position="153"/>
    </location>
</feature>
<dbReference type="InterPro" id="IPR043504">
    <property type="entry name" value="Peptidase_S1_PA_chymotrypsin"/>
</dbReference>
<reference evidence="3" key="1">
    <citation type="submission" date="2015-11" db="EMBL/GenBank/DDBJ databases">
        <authorList>
            <consortium name="Cross-ministerial Strategic Innovation Promotion Program (SIP) consortium"/>
            <person name="Tomihama T."/>
            <person name="Ikenaga M."/>
            <person name="Sakai M."/>
            <person name="Okubo T."/>
            <person name="Ikeda S."/>
        </authorList>
    </citation>
    <scope>NUCLEOTIDE SEQUENCE [LARGE SCALE GENOMIC DNA]</scope>
    <source>
        <strain evidence="3">S58</strain>
    </source>
</reference>
<sequence>MSTAGRVFFTYQGRTASCSGNAVTSADKSTVPTAGHCVKLEGAWHANWAFVPGHHDGQAPYGRWTGGASGGPWFTRFDEATGTGLQSSVNSFTYNFLPNRMYGPCFGTDAQVPLPGRAVLLRPVRRPLPAFDGPEAGSRMQRGGPGHRASPAADLLTTIGRPLF</sequence>